<dbReference type="Pfam" id="PF01636">
    <property type="entry name" value="APH"/>
    <property type="match status" value="1"/>
</dbReference>
<dbReference type="InterPro" id="IPR011009">
    <property type="entry name" value="Kinase-like_dom_sf"/>
</dbReference>
<dbReference type="Gene3D" id="3.90.1200.10">
    <property type="match status" value="1"/>
</dbReference>
<protein>
    <recommendedName>
        <fullName evidence="1">Aminoglycoside phosphotransferase domain-containing protein</fullName>
    </recommendedName>
</protein>
<proteinExistence type="predicted"/>
<name>A0ABY9DSU5_VITVI</name>
<reference evidence="2 3" key="1">
    <citation type="journal article" date="2023" name="Hortic Res">
        <title>The complete reference genome for grapevine (Vitis vinifera L.) genetics and breeding.</title>
        <authorList>
            <person name="Shi X."/>
            <person name="Cao S."/>
            <person name="Wang X."/>
            <person name="Huang S."/>
            <person name="Wang Y."/>
            <person name="Liu Z."/>
            <person name="Liu W."/>
            <person name="Leng X."/>
            <person name="Peng Y."/>
            <person name="Wang N."/>
            <person name="Wang Y."/>
            <person name="Ma Z."/>
            <person name="Xu X."/>
            <person name="Zhang F."/>
            <person name="Xue H."/>
            <person name="Zhong H."/>
            <person name="Wang Y."/>
            <person name="Zhang K."/>
            <person name="Velt A."/>
            <person name="Avia K."/>
            <person name="Holtgrawe D."/>
            <person name="Grimplet J."/>
            <person name="Matus J.T."/>
            <person name="Ware D."/>
            <person name="Wu X."/>
            <person name="Wang H."/>
            <person name="Liu C."/>
            <person name="Fang Y."/>
            <person name="Rustenholz C."/>
            <person name="Cheng Z."/>
            <person name="Xiao H."/>
            <person name="Zhou Y."/>
        </authorList>
    </citation>
    <scope>NUCLEOTIDE SEQUENCE [LARGE SCALE GENOMIC DNA]</scope>
    <source>
        <strain evidence="3">cv. Pinot noir / PN40024</strain>
        <tissue evidence="2">Leaf</tissue>
    </source>
</reference>
<feature type="domain" description="Aminoglycoside phosphotransferase" evidence="1">
    <location>
        <begin position="28"/>
        <end position="56"/>
    </location>
</feature>
<keyword evidence="3" id="KW-1185">Reference proteome</keyword>
<sequence>MVLDNHRAVAFLASFEESKLMGLGVIAGLVHGDFQIDNLVSHPIGDRVIGILDWEFISSFIGTVFGPKTQSRSIAFR</sequence>
<dbReference type="InterPro" id="IPR002575">
    <property type="entry name" value="Aminoglycoside_PTrfase"/>
</dbReference>
<evidence type="ECO:0000313" key="2">
    <source>
        <dbReference type="EMBL" id="WKA10793.1"/>
    </source>
</evidence>
<accession>A0ABY9DSU5</accession>
<dbReference type="EMBL" id="CP126665">
    <property type="protein sequence ID" value="WKA10793.1"/>
    <property type="molecule type" value="Genomic_DNA"/>
</dbReference>
<gene>
    <name evidence="2" type="ORF">VitviT2T_028348</name>
</gene>
<dbReference type="Proteomes" id="UP001227230">
    <property type="component" value="Chromosome 18"/>
</dbReference>
<evidence type="ECO:0000259" key="1">
    <source>
        <dbReference type="Pfam" id="PF01636"/>
    </source>
</evidence>
<organism evidence="2 3">
    <name type="scientific">Vitis vinifera</name>
    <name type="common">Grape</name>
    <dbReference type="NCBI Taxonomy" id="29760"/>
    <lineage>
        <taxon>Eukaryota</taxon>
        <taxon>Viridiplantae</taxon>
        <taxon>Streptophyta</taxon>
        <taxon>Embryophyta</taxon>
        <taxon>Tracheophyta</taxon>
        <taxon>Spermatophyta</taxon>
        <taxon>Magnoliopsida</taxon>
        <taxon>eudicotyledons</taxon>
        <taxon>Gunneridae</taxon>
        <taxon>Pentapetalae</taxon>
        <taxon>rosids</taxon>
        <taxon>Vitales</taxon>
        <taxon>Vitaceae</taxon>
        <taxon>Viteae</taxon>
        <taxon>Vitis</taxon>
    </lineage>
</organism>
<dbReference type="SUPFAM" id="SSF56112">
    <property type="entry name" value="Protein kinase-like (PK-like)"/>
    <property type="match status" value="1"/>
</dbReference>
<evidence type="ECO:0000313" key="3">
    <source>
        <dbReference type="Proteomes" id="UP001227230"/>
    </source>
</evidence>